<dbReference type="PANTHER" id="PTHR31650">
    <property type="entry name" value="O-ACYLTRANSFERASE (WSD1-LIKE) FAMILY PROTEIN"/>
    <property type="match status" value="1"/>
</dbReference>
<comment type="similarity">
    <text evidence="8">In the N-terminal section; belongs to the long-chain O-acyltransferase family.</text>
</comment>
<evidence type="ECO:0000256" key="8">
    <source>
        <dbReference type="ARBA" id="ARBA00024360"/>
    </source>
</evidence>
<gene>
    <name evidence="13" type="ORF">POM88_011371</name>
</gene>
<dbReference type="InterPro" id="IPR023213">
    <property type="entry name" value="CAT-like_dom_sf"/>
</dbReference>
<dbReference type="GO" id="GO:0019432">
    <property type="term" value="P:triglyceride biosynthetic process"/>
    <property type="evidence" value="ECO:0007669"/>
    <property type="project" value="TreeGrafter"/>
</dbReference>
<sequence>MNVDDVLNFCQNYFGQDWDDAGHTNEINEMLESTIPSSNRELEPFPLSLYEANESVETSPPELELKPLPKTPKYMFLGIVSPSFPYQFVREHAYGDKIVQVDGDTVEEEPLSPVAQLFQSTRLYCPIIYLLGSKTLIDVDAIKFGFNVSFVKHPRFSSLLVTDDKNGGQMSWRRTEVDIHNHVYTPELDPNMESPDTYVEDYVSNLTNTGFDLAKPLWELHVLNVQTSDASATAVLKYHHSIGDGISFISLLLASSRKASDLESMPSRPRTKRPTSFWNNRHGFWEPIFTICTMILMAFNTFVDMMHVAATALFFKDTDTPMKGVPAENVGLSCKRIVHRIVSFHDIELVKSAMNATINDVLLGITMAALSRYLNRRYGKSALAFNLRPYPGTLPLAEMMKKEAKVRWGNLVTAVLIPITIALLDDPLDYVRKAKAIVDTLQENRA</sequence>
<evidence type="ECO:0000313" key="14">
    <source>
        <dbReference type="Proteomes" id="UP001237642"/>
    </source>
</evidence>
<keyword evidence="5" id="KW-0808">Transferase</keyword>
<evidence type="ECO:0000256" key="7">
    <source>
        <dbReference type="ARBA" id="ARBA00023315"/>
    </source>
</evidence>
<comment type="subcellular location">
    <subcellularLocation>
        <location evidence="1">Cell membrane</location>
        <topology evidence="1">Single-pass membrane protein</topology>
    </subcellularLocation>
    <subcellularLocation>
        <location evidence="2">Endoplasmic reticulum membrane</location>
    </subcellularLocation>
</comment>
<reference evidence="13" key="1">
    <citation type="submission" date="2023-02" db="EMBL/GenBank/DDBJ databases">
        <title>Genome of toxic invasive species Heracleum sosnowskyi carries increased number of genes despite the absence of recent whole-genome duplications.</title>
        <authorList>
            <person name="Schelkunov M."/>
            <person name="Shtratnikova V."/>
            <person name="Makarenko M."/>
            <person name="Klepikova A."/>
            <person name="Omelchenko D."/>
            <person name="Novikova G."/>
            <person name="Obukhova E."/>
            <person name="Bogdanov V."/>
            <person name="Penin A."/>
            <person name="Logacheva M."/>
        </authorList>
    </citation>
    <scope>NUCLEOTIDE SEQUENCE</scope>
    <source>
        <strain evidence="13">Hsosn_3</strain>
        <tissue evidence="13">Leaf</tissue>
    </source>
</reference>
<feature type="domain" description="O-acyltransferase WSD1 C-terminal" evidence="12">
    <location>
        <begin position="408"/>
        <end position="441"/>
    </location>
</feature>
<name>A0AAD8IUT5_9APIA</name>
<evidence type="ECO:0000256" key="4">
    <source>
        <dbReference type="ARBA" id="ARBA00005189"/>
    </source>
</evidence>
<dbReference type="AlphaFoldDB" id="A0AAD8IUT5"/>
<evidence type="ECO:0000256" key="1">
    <source>
        <dbReference type="ARBA" id="ARBA00004162"/>
    </source>
</evidence>
<evidence type="ECO:0000259" key="12">
    <source>
        <dbReference type="Pfam" id="PF06974"/>
    </source>
</evidence>
<dbReference type="Proteomes" id="UP001237642">
    <property type="component" value="Unassembled WGS sequence"/>
</dbReference>
<accession>A0AAD8IUT5</accession>
<evidence type="ECO:0000259" key="11">
    <source>
        <dbReference type="Pfam" id="PF03007"/>
    </source>
</evidence>
<dbReference type="Gene3D" id="3.30.559.10">
    <property type="entry name" value="Chloramphenicol acetyltransferase-like domain"/>
    <property type="match status" value="1"/>
</dbReference>
<dbReference type="InterPro" id="IPR009721">
    <property type="entry name" value="O-acyltransferase_WSD1_C"/>
</dbReference>
<keyword evidence="14" id="KW-1185">Reference proteome</keyword>
<evidence type="ECO:0000256" key="2">
    <source>
        <dbReference type="ARBA" id="ARBA00004586"/>
    </source>
</evidence>
<comment type="pathway">
    <text evidence="3">Glycerolipid metabolism; triacylglycerol biosynthesis.</text>
</comment>
<comment type="catalytic activity">
    <reaction evidence="10">
        <text>an acyl-CoA + a 1,2-diacyl-sn-glycerol = a triacyl-sn-glycerol + CoA</text>
        <dbReference type="Rhea" id="RHEA:10868"/>
        <dbReference type="ChEBI" id="CHEBI:17815"/>
        <dbReference type="ChEBI" id="CHEBI:57287"/>
        <dbReference type="ChEBI" id="CHEBI:58342"/>
        <dbReference type="ChEBI" id="CHEBI:64615"/>
        <dbReference type="EC" id="2.3.1.20"/>
    </reaction>
</comment>
<dbReference type="EMBL" id="JAUIZM010000003">
    <property type="protein sequence ID" value="KAK1392315.1"/>
    <property type="molecule type" value="Genomic_DNA"/>
</dbReference>
<dbReference type="GO" id="GO:0047196">
    <property type="term" value="F:long-chain-alcohol O-fatty-acyltransferase activity"/>
    <property type="evidence" value="ECO:0007669"/>
    <property type="project" value="UniProtKB-EC"/>
</dbReference>
<dbReference type="InterPro" id="IPR045034">
    <property type="entry name" value="O-acyltransferase_WSD1-like"/>
</dbReference>
<evidence type="ECO:0000313" key="13">
    <source>
        <dbReference type="EMBL" id="KAK1392315.1"/>
    </source>
</evidence>
<dbReference type="Pfam" id="PF03007">
    <property type="entry name" value="WS_DGAT_cat"/>
    <property type="match status" value="1"/>
</dbReference>
<keyword evidence="6" id="KW-0256">Endoplasmic reticulum</keyword>
<comment type="pathway">
    <text evidence="4">Lipid metabolism.</text>
</comment>
<comment type="caution">
    <text evidence="13">The sequence shown here is derived from an EMBL/GenBank/DDBJ whole genome shotgun (WGS) entry which is preliminary data.</text>
</comment>
<dbReference type="GO" id="GO:0005789">
    <property type="term" value="C:endoplasmic reticulum membrane"/>
    <property type="evidence" value="ECO:0007669"/>
    <property type="project" value="UniProtKB-SubCell"/>
</dbReference>
<keyword evidence="7" id="KW-0012">Acyltransferase</keyword>
<dbReference type="GO" id="GO:0004144">
    <property type="term" value="F:diacylglycerol O-acyltransferase activity"/>
    <property type="evidence" value="ECO:0007669"/>
    <property type="project" value="UniProtKB-EC"/>
</dbReference>
<dbReference type="PANTHER" id="PTHR31650:SF1">
    <property type="entry name" value="WAX ESTER SYNTHASE_DIACYLGLYCEROL ACYLTRANSFERASE 4-RELATED"/>
    <property type="match status" value="1"/>
</dbReference>
<dbReference type="SUPFAM" id="SSF52777">
    <property type="entry name" value="CoA-dependent acyltransferases"/>
    <property type="match status" value="1"/>
</dbReference>
<proteinExistence type="inferred from homology"/>
<evidence type="ECO:0000256" key="9">
    <source>
        <dbReference type="ARBA" id="ARBA00047604"/>
    </source>
</evidence>
<evidence type="ECO:0000256" key="5">
    <source>
        <dbReference type="ARBA" id="ARBA00022679"/>
    </source>
</evidence>
<organism evidence="13 14">
    <name type="scientific">Heracleum sosnowskyi</name>
    <dbReference type="NCBI Taxonomy" id="360622"/>
    <lineage>
        <taxon>Eukaryota</taxon>
        <taxon>Viridiplantae</taxon>
        <taxon>Streptophyta</taxon>
        <taxon>Embryophyta</taxon>
        <taxon>Tracheophyta</taxon>
        <taxon>Spermatophyta</taxon>
        <taxon>Magnoliopsida</taxon>
        <taxon>eudicotyledons</taxon>
        <taxon>Gunneridae</taxon>
        <taxon>Pentapetalae</taxon>
        <taxon>asterids</taxon>
        <taxon>campanulids</taxon>
        <taxon>Apiales</taxon>
        <taxon>Apiaceae</taxon>
        <taxon>Apioideae</taxon>
        <taxon>apioid superclade</taxon>
        <taxon>Tordylieae</taxon>
        <taxon>Tordyliinae</taxon>
        <taxon>Heracleum</taxon>
    </lineage>
</organism>
<dbReference type="Pfam" id="PF06974">
    <property type="entry name" value="WS_DGAT_C"/>
    <property type="match status" value="1"/>
</dbReference>
<dbReference type="InterPro" id="IPR004255">
    <property type="entry name" value="O-acyltransferase_WSD1_N"/>
</dbReference>
<dbReference type="GO" id="GO:0005886">
    <property type="term" value="C:plasma membrane"/>
    <property type="evidence" value="ECO:0007669"/>
    <property type="project" value="UniProtKB-SubCell"/>
</dbReference>
<reference evidence="13" key="2">
    <citation type="submission" date="2023-05" db="EMBL/GenBank/DDBJ databases">
        <authorList>
            <person name="Schelkunov M.I."/>
        </authorList>
    </citation>
    <scope>NUCLEOTIDE SEQUENCE</scope>
    <source>
        <strain evidence="13">Hsosn_3</strain>
        <tissue evidence="13">Leaf</tissue>
    </source>
</reference>
<feature type="domain" description="O-acyltransferase WSD1-like N-terminal" evidence="11">
    <location>
        <begin position="152"/>
        <end position="361"/>
    </location>
</feature>
<evidence type="ECO:0000256" key="6">
    <source>
        <dbReference type="ARBA" id="ARBA00022824"/>
    </source>
</evidence>
<protein>
    <submittedName>
        <fullName evidence="13">Wax synthase</fullName>
    </submittedName>
</protein>
<comment type="catalytic activity">
    <reaction evidence="9">
        <text>a long chain fatty alcohol + a fatty acyl-CoA = a long-chain alcohol wax ester + CoA</text>
        <dbReference type="Rhea" id="RHEA:38443"/>
        <dbReference type="ChEBI" id="CHEBI:17135"/>
        <dbReference type="ChEBI" id="CHEBI:57287"/>
        <dbReference type="ChEBI" id="CHEBI:77636"/>
        <dbReference type="ChEBI" id="CHEBI:235323"/>
        <dbReference type="EC" id="2.3.1.75"/>
    </reaction>
</comment>
<evidence type="ECO:0000256" key="3">
    <source>
        <dbReference type="ARBA" id="ARBA00004771"/>
    </source>
</evidence>
<evidence type="ECO:0000256" key="10">
    <source>
        <dbReference type="ARBA" id="ARBA00048109"/>
    </source>
</evidence>